<reference evidence="2 3" key="1">
    <citation type="submission" date="2016-07" db="EMBL/GenBank/DDBJ databases">
        <title>Pervasive Adenine N6-methylation of Active Genes in Fungi.</title>
        <authorList>
            <consortium name="DOE Joint Genome Institute"/>
            <person name="Mondo S.J."/>
            <person name="Dannebaum R.O."/>
            <person name="Kuo R.C."/>
            <person name="Labutti K."/>
            <person name="Haridas S."/>
            <person name="Kuo A."/>
            <person name="Salamov A."/>
            <person name="Ahrendt S.R."/>
            <person name="Lipzen A."/>
            <person name="Sullivan W."/>
            <person name="Andreopoulos W.B."/>
            <person name="Clum A."/>
            <person name="Lindquist E."/>
            <person name="Daum C."/>
            <person name="Ramamoorthy G.K."/>
            <person name="Gryganskyi A."/>
            <person name="Culley D."/>
            <person name="Magnuson J.K."/>
            <person name="James T.Y."/>
            <person name="O'Malley M.A."/>
            <person name="Stajich J.E."/>
            <person name="Spatafora J.W."/>
            <person name="Visel A."/>
            <person name="Grigoriev I.V."/>
        </authorList>
    </citation>
    <scope>NUCLEOTIDE SEQUENCE [LARGE SCALE GENOMIC DNA]</scope>
    <source>
        <strain evidence="2 3">PL171</strain>
    </source>
</reference>
<dbReference type="AlphaFoldDB" id="A0A1Y2HAR1"/>
<sequence>MTAPAQSPRPVISVLSASPPASVPQTATTIADDPTKWLPTRPGSPPAGSLAASPIVKHPLPHISHPHSIVAKQPGASSAVPSARQPPRECLQWLRSLNLETPVTPTTLANGYLIAEIFSRYFPPHALAGRVPRANQRLPIDAIVRSHPTNAVAGMADVAEEGDVSNSKSLLARDGFPMHSFQNGCGSQSKSRNWAQLRKFLAGDWDWTYRQM</sequence>
<accession>A0A1Y2HAR1</accession>
<dbReference type="GO" id="GO:0005930">
    <property type="term" value="C:axoneme"/>
    <property type="evidence" value="ECO:0007669"/>
    <property type="project" value="TreeGrafter"/>
</dbReference>
<protein>
    <recommendedName>
        <fullName evidence="4">CH-like domain-containing protein</fullName>
    </recommendedName>
</protein>
<gene>
    <name evidence="2" type="ORF">BCR44DRAFT_1280205</name>
</gene>
<dbReference type="GO" id="GO:0051493">
    <property type="term" value="P:regulation of cytoskeleton organization"/>
    <property type="evidence" value="ECO:0007669"/>
    <property type="project" value="TreeGrafter"/>
</dbReference>
<feature type="region of interest" description="Disordered" evidence="1">
    <location>
        <begin position="1"/>
        <end position="50"/>
    </location>
</feature>
<organism evidence="2 3">
    <name type="scientific">Catenaria anguillulae PL171</name>
    <dbReference type="NCBI Taxonomy" id="765915"/>
    <lineage>
        <taxon>Eukaryota</taxon>
        <taxon>Fungi</taxon>
        <taxon>Fungi incertae sedis</taxon>
        <taxon>Blastocladiomycota</taxon>
        <taxon>Blastocladiomycetes</taxon>
        <taxon>Blastocladiales</taxon>
        <taxon>Catenariaceae</taxon>
        <taxon>Catenaria</taxon>
    </lineage>
</organism>
<name>A0A1Y2HAR1_9FUNG</name>
<evidence type="ECO:0000313" key="2">
    <source>
        <dbReference type="EMBL" id="ORZ31001.1"/>
    </source>
</evidence>
<dbReference type="PANTHER" id="PTHR12509:SF8">
    <property type="entry name" value="SPERMATOGENESIS-ASSOCIATED PROTEIN 4"/>
    <property type="match status" value="1"/>
</dbReference>
<evidence type="ECO:0008006" key="4">
    <source>
        <dbReference type="Google" id="ProtNLM"/>
    </source>
</evidence>
<proteinExistence type="predicted"/>
<dbReference type="OrthoDB" id="5579192at2759"/>
<evidence type="ECO:0000256" key="1">
    <source>
        <dbReference type="SAM" id="MobiDB-lite"/>
    </source>
</evidence>
<dbReference type="EMBL" id="MCFL01000069">
    <property type="protein sequence ID" value="ORZ31001.1"/>
    <property type="molecule type" value="Genomic_DNA"/>
</dbReference>
<feature type="region of interest" description="Disordered" evidence="1">
    <location>
        <begin position="65"/>
        <end position="84"/>
    </location>
</feature>
<dbReference type="Proteomes" id="UP000193411">
    <property type="component" value="Unassembled WGS sequence"/>
</dbReference>
<dbReference type="InterPro" id="IPR036872">
    <property type="entry name" value="CH_dom_sf"/>
</dbReference>
<dbReference type="InterPro" id="IPR052111">
    <property type="entry name" value="Spermatogenesis_Ciliary_MAP"/>
</dbReference>
<feature type="compositionally biased region" description="Low complexity" evidence="1">
    <location>
        <begin position="10"/>
        <end position="24"/>
    </location>
</feature>
<comment type="caution">
    <text evidence="2">The sequence shown here is derived from an EMBL/GenBank/DDBJ whole genome shotgun (WGS) entry which is preliminary data.</text>
</comment>
<keyword evidence="3" id="KW-1185">Reference proteome</keyword>
<dbReference type="PANTHER" id="PTHR12509">
    <property type="entry name" value="SPERMATOGENESIS-ASSOCIATED 4-RELATED"/>
    <property type="match status" value="1"/>
</dbReference>
<evidence type="ECO:0000313" key="3">
    <source>
        <dbReference type="Proteomes" id="UP000193411"/>
    </source>
</evidence>
<dbReference type="Gene3D" id="1.10.418.10">
    <property type="entry name" value="Calponin-like domain"/>
    <property type="match status" value="1"/>
</dbReference>
<dbReference type="GO" id="GO:0008017">
    <property type="term" value="F:microtubule binding"/>
    <property type="evidence" value="ECO:0007669"/>
    <property type="project" value="TreeGrafter"/>
</dbReference>